<keyword evidence="3" id="KW-1185">Reference proteome</keyword>
<dbReference type="InterPro" id="IPR029063">
    <property type="entry name" value="SAM-dependent_MTases_sf"/>
</dbReference>
<protein>
    <recommendedName>
        <fullName evidence="1">Methyltransferase FkbM domain-containing protein</fullName>
    </recommendedName>
</protein>
<accession>A0A176YU02</accession>
<sequence length="363" mass="39968">MTLVAAERDVSKRSDRFGHIRVQVTGLLAFLSSHVMQTEDGETFCSAYDLSDSKVAYIGDKPLQRFHQMLNRVREEPDKARFLLSRALWVTGLCRFITFGFPAGYRMRFYPSSMSAGLWRRRSLRSEDADFVGAYLRPGETFVDVGANVGQLSLAAAMSVTRSGRVIAIEAHPRTCKYLQGNVRLNDLTIEIHNTAIGSTHGELFFTDFRSDDMNFASATPLPGSATLRVPVHTLDSVVGDRPVDLLKVDVEGFEVDLLKGAARTIANCRCLYIEDSELNLRRAGTSRAELYDRLISHGFALFHLRAGKLEPASPHVPGPDDDNMIAVNASNLPDLLTRTGLQLAQTPSLSSAVSHAPSARLA</sequence>
<dbReference type="InterPro" id="IPR006342">
    <property type="entry name" value="FkbM_mtfrase"/>
</dbReference>
<feature type="domain" description="Methyltransferase FkbM" evidence="1">
    <location>
        <begin position="144"/>
        <end position="300"/>
    </location>
</feature>
<dbReference type="InterPro" id="IPR052514">
    <property type="entry name" value="SAM-dependent_MTase"/>
</dbReference>
<dbReference type="Gene3D" id="3.40.50.150">
    <property type="entry name" value="Vaccinia Virus protein VP39"/>
    <property type="match status" value="1"/>
</dbReference>
<dbReference type="PANTHER" id="PTHR34203:SF15">
    <property type="entry name" value="SLL1173 PROTEIN"/>
    <property type="match status" value="1"/>
</dbReference>
<proteinExistence type="predicted"/>
<evidence type="ECO:0000313" key="3">
    <source>
        <dbReference type="Proteomes" id="UP000076959"/>
    </source>
</evidence>
<evidence type="ECO:0000259" key="1">
    <source>
        <dbReference type="Pfam" id="PF05050"/>
    </source>
</evidence>
<gene>
    <name evidence="2" type="ORF">AYJ54_10480</name>
</gene>
<dbReference type="STRING" id="1505087.AYJ54_10480"/>
<evidence type="ECO:0000313" key="2">
    <source>
        <dbReference type="EMBL" id="OAF10687.1"/>
    </source>
</evidence>
<dbReference type="EMBL" id="LUUB01000051">
    <property type="protein sequence ID" value="OAF10687.1"/>
    <property type="molecule type" value="Genomic_DNA"/>
</dbReference>
<name>A0A176YU02_9BRAD</name>
<reference evidence="2 3" key="1">
    <citation type="submission" date="2016-03" db="EMBL/GenBank/DDBJ databases">
        <title>Draft Genome Sequence of the Strain BR 10245 (Bradyrhizobium sp.) isolated from nodules of Centrolobium paraense.</title>
        <authorList>
            <person name="Simoes-Araujo J.L.Sr."/>
            <person name="Barauna A.C."/>
            <person name="Silva K."/>
            <person name="Zilli J.E."/>
        </authorList>
    </citation>
    <scope>NUCLEOTIDE SEQUENCE [LARGE SCALE GENOMIC DNA]</scope>
    <source>
        <strain evidence="2 3">BR 10245</strain>
    </source>
</reference>
<dbReference type="SUPFAM" id="SSF53335">
    <property type="entry name" value="S-adenosyl-L-methionine-dependent methyltransferases"/>
    <property type="match status" value="1"/>
</dbReference>
<comment type="caution">
    <text evidence="2">The sequence shown here is derived from an EMBL/GenBank/DDBJ whole genome shotgun (WGS) entry which is preliminary data.</text>
</comment>
<dbReference type="Proteomes" id="UP000076959">
    <property type="component" value="Unassembled WGS sequence"/>
</dbReference>
<dbReference type="AlphaFoldDB" id="A0A176YU02"/>
<dbReference type="PANTHER" id="PTHR34203">
    <property type="entry name" value="METHYLTRANSFERASE, FKBM FAMILY PROTEIN"/>
    <property type="match status" value="1"/>
</dbReference>
<organism evidence="2 3">
    <name type="scientific">Bradyrhizobium centrolobii</name>
    <dbReference type="NCBI Taxonomy" id="1505087"/>
    <lineage>
        <taxon>Bacteria</taxon>
        <taxon>Pseudomonadati</taxon>
        <taxon>Pseudomonadota</taxon>
        <taxon>Alphaproteobacteria</taxon>
        <taxon>Hyphomicrobiales</taxon>
        <taxon>Nitrobacteraceae</taxon>
        <taxon>Bradyrhizobium</taxon>
    </lineage>
</organism>
<dbReference type="Pfam" id="PF05050">
    <property type="entry name" value="Methyltransf_21"/>
    <property type="match status" value="1"/>
</dbReference>
<dbReference type="NCBIfam" id="TIGR01444">
    <property type="entry name" value="fkbM_fam"/>
    <property type="match status" value="1"/>
</dbReference>